<reference evidence="4 5" key="1">
    <citation type="submission" date="2022-06" db="EMBL/GenBank/DDBJ databases">
        <title>Sequencing the genomes of 1000 actinobacteria strains.</title>
        <authorList>
            <person name="Klenk H.-P."/>
        </authorList>
    </citation>
    <scope>NUCLEOTIDE SEQUENCE [LARGE SCALE GENOMIC DNA]</scope>
    <source>
        <strain evidence="4 5">DSM 41656</strain>
    </source>
</reference>
<evidence type="ECO:0000259" key="3">
    <source>
        <dbReference type="PROSITE" id="PS50146"/>
    </source>
</evidence>
<keyword evidence="2" id="KW-0472">Membrane</keyword>
<feature type="region of interest" description="Disordered" evidence="1">
    <location>
        <begin position="436"/>
        <end position="457"/>
    </location>
</feature>
<feature type="region of interest" description="Disordered" evidence="1">
    <location>
        <begin position="116"/>
        <end position="138"/>
    </location>
</feature>
<keyword evidence="2" id="KW-0812">Transmembrane</keyword>
<evidence type="ECO:0000256" key="1">
    <source>
        <dbReference type="SAM" id="MobiDB-lite"/>
    </source>
</evidence>
<dbReference type="SUPFAM" id="SSF111331">
    <property type="entry name" value="NAD kinase/diacylglycerol kinase-like"/>
    <property type="match status" value="1"/>
</dbReference>
<keyword evidence="5" id="KW-1185">Reference proteome</keyword>
<feature type="transmembrane region" description="Helical" evidence="2">
    <location>
        <begin position="68"/>
        <end position="88"/>
    </location>
</feature>
<feature type="transmembrane region" description="Helical" evidence="2">
    <location>
        <begin position="15"/>
        <end position="34"/>
    </location>
</feature>
<evidence type="ECO:0000313" key="4">
    <source>
        <dbReference type="EMBL" id="MCP2312685.1"/>
    </source>
</evidence>
<protein>
    <submittedName>
        <fullName evidence="4">Diacylglycerol kinase family enzyme</fullName>
    </submittedName>
</protein>
<dbReference type="InterPro" id="IPR016064">
    <property type="entry name" value="NAD/diacylglycerol_kinase_sf"/>
</dbReference>
<dbReference type="InterPro" id="IPR017438">
    <property type="entry name" value="ATP-NAD_kinase_N"/>
</dbReference>
<dbReference type="GO" id="GO:0016301">
    <property type="term" value="F:kinase activity"/>
    <property type="evidence" value="ECO:0007669"/>
    <property type="project" value="UniProtKB-KW"/>
</dbReference>
<dbReference type="RefSeq" id="WP_253801906.1">
    <property type="nucleotide sequence ID" value="NZ_BAAAUB010000082.1"/>
</dbReference>
<dbReference type="Proteomes" id="UP001206483">
    <property type="component" value="Unassembled WGS sequence"/>
</dbReference>
<evidence type="ECO:0000256" key="2">
    <source>
        <dbReference type="SAM" id="Phobius"/>
    </source>
</evidence>
<dbReference type="PROSITE" id="PS50146">
    <property type="entry name" value="DAGK"/>
    <property type="match status" value="1"/>
</dbReference>
<feature type="transmembrane region" description="Helical" evidence="2">
    <location>
        <begin position="40"/>
        <end position="61"/>
    </location>
</feature>
<keyword evidence="4" id="KW-0418">Kinase</keyword>
<keyword evidence="2" id="KW-1133">Transmembrane helix</keyword>
<proteinExistence type="predicted"/>
<keyword evidence="4" id="KW-0808">Transferase</keyword>
<organism evidence="4 5">
    <name type="scientific">Kitasatospora paracochleata</name>
    <dbReference type="NCBI Taxonomy" id="58354"/>
    <lineage>
        <taxon>Bacteria</taxon>
        <taxon>Bacillati</taxon>
        <taxon>Actinomycetota</taxon>
        <taxon>Actinomycetes</taxon>
        <taxon>Kitasatosporales</taxon>
        <taxon>Streptomycetaceae</taxon>
        <taxon>Kitasatospora</taxon>
    </lineage>
</organism>
<dbReference type="SMART" id="SM00046">
    <property type="entry name" value="DAGKc"/>
    <property type="match status" value="1"/>
</dbReference>
<accession>A0ABT1J5G7</accession>
<dbReference type="EMBL" id="JAMZDX010000005">
    <property type="protein sequence ID" value="MCP2312685.1"/>
    <property type="molecule type" value="Genomic_DNA"/>
</dbReference>
<feature type="domain" description="DAGKc" evidence="3">
    <location>
        <begin position="127"/>
        <end position="256"/>
    </location>
</feature>
<dbReference type="Gene3D" id="3.40.50.10330">
    <property type="entry name" value="Probable inorganic polyphosphate/atp-NAD kinase, domain 1"/>
    <property type="match status" value="1"/>
</dbReference>
<name>A0ABT1J5G7_9ACTN</name>
<dbReference type="Pfam" id="PF00781">
    <property type="entry name" value="DAGK_cat"/>
    <property type="match status" value="1"/>
</dbReference>
<dbReference type="InterPro" id="IPR001206">
    <property type="entry name" value="Diacylglycerol_kinase_cat_dom"/>
</dbReference>
<dbReference type="Gene3D" id="2.60.200.40">
    <property type="match status" value="1"/>
</dbReference>
<comment type="caution">
    <text evidence="4">The sequence shown here is derived from an EMBL/GenBank/DDBJ whole genome shotgun (WGS) entry which is preliminary data.</text>
</comment>
<evidence type="ECO:0000313" key="5">
    <source>
        <dbReference type="Proteomes" id="UP001206483"/>
    </source>
</evidence>
<sequence>MTTSARGSAASARRLARLALLCALAALVVLIAGAGLRSPLVVLAGLAAVVLAAIGVWWILAHRGPIRLLGFLLAVGAPIGVIVLYAGGDLWPEVLASMALWGGGLACARQALRHDTRPRPPRIRPSTPPQRPALIMNPKSGGGKVEKFDLVAKAEALGARVILLDTSTHQDVTTLARQALADGADLLGVAGGDGTQALVAAVAAEHGVPFMVIAAGTRNHFAMDLGLDRADPSRSLDALTDGVELRIDLGEVAGRPFVNLVSFGPYAEIVQKPEYRDAKAATALAELPDLLLGYTGARLSAEADGTPLGDPQALLVSNNPYAMADLLAAGRRPRLDGGVLGVVGLKVTGAAQAADLALRGERSDSVRTMTAHEVVVTADGDTVAAGVDGEALTLDTPVRCTIRPGALRIRVPRNRPGVPPAPPTMDWRRIRRLAFGHDDASDDSSESDTATQRGATG</sequence>
<gene>
    <name evidence="4" type="ORF">FHR36_005851</name>
</gene>